<evidence type="ECO:0008006" key="2">
    <source>
        <dbReference type="Google" id="ProtNLM"/>
    </source>
</evidence>
<reference evidence="1" key="1">
    <citation type="journal article" date="2020" name="mSystems">
        <title>Genome- and Community-Level Interaction Insights into Carbon Utilization and Element Cycling Functions of Hydrothermarchaeota in Hydrothermal Sediment.</title>
        <authorList>
            <person name="Zhou Z."/>
            <person name="Liu Y."/>
            <person name="Xu W."/>
            <person name="Pan J."/>
            <person name="Luo Z.H."/>
            <person name="Li M."/>
        </authorList>
    </citation>
    <scope>NUCLEOTIDE SEQUENCE [LARGE SCALE GENOMIC DNA]</scope>
    <source>
        <strain evidence="1">SpSt-222</strain>
    </source>
</reference>
<evidence type="ECO:0000313" key="1">
    <source>
        <dbReference type="EMBL" id="HEF65440.1"/>
    </source>
</evidence>
<organism evidence="1">
    <name type="scientific">Thermomicrobium roseum</name>
    <dbReference type="NCBI Taxonomy" id="500"/>
    <lineage>
        <taxon>Bacteria</taxon>
        <taxon>Pseudomonadati</taxon>
        <taxon>Thermomicrobiota</taxon>
        <taxon>Thermomicrobia</taxon>
        <taxon>Thermomicrobiales</taxon>
        <taxon>Thermomicrobiaceae</taxon>
        <taxon>Thermomicrobium</taxon>
    </lineage>
</organism>
<accession>A0A7C1JYL5</accession>
<gene>
    <name evidence="1" type="ORF">ENP47_07570</name>
</gene>
<dbReference type="AlphaFoldDB" id="A0A7C1JYL5"/>
<comment type="caution">
    <text evidence="1">The sequence shown here is derived from an EMBL/GenBank/DDBJ whole genome shotgun (WGS) entry which is preliminary data.</text>
</comment>
<dbReference type="EMBL" id="DSJL01000011">
    <property type="protein sequence ID" value="HEF65440.1"/>
    <property type="molecule type" value="Genomic_DNA"/>
</dbReference>
<protein>
    <recommendedName>
        <fullName evidence="2">DUF4064 domain-containing protein</fullName>
    </recommendedName>
</protein>
<sequence>MRIAALVFGVLGGLVGLVAAFLALGVGGLAAAFAAEGAGLVVGGGLAAVVLAALGTVGGALALSRPGVSAVLQLIAGLGGLLAIWLFWIPSAALFGLGALTAALGRRSGRTLITT</sequence>
<proteinExistence type="predicted"/>
<name>A0A7C1JYL5_THERO</name>